<evidence type="ECO:0000256" key="1">
    <source>
        <dbReference type="SAM" id="Phobius"/>
    </source>
</evidence>
<protein>
    <submittedName>
        <fullName evidence="2">Uncharacterized protein</fullName>
    </submittedName>
</protein>
<gene>
    <name evidence="2" type="ORF">C5167_009633</name>
</gene>
<name>A0A4Y7JXY1_PAPSO</name>
<keyword evidence="3" id="KW-1185">Reference proteome</keyword>
<dbReference type="InterPro" id="IPR004158">
    <property type="entry name" value="DUF247_pln"/>
</dbReference>
<organism evidence="2 3">
    <name type="scientific">Papaver somniferum</name>
    <name type="common">Opium poppy</name>
    <dbReference type="NCBI Taxonomy" id="3469"/>
    <lineage>
        <taxon>Eukaryota</taxon>
        <taxon>Viridiplantae</taxon>
        <taxon>Streptophyta</taxon>
        <taxon>Embryophyta</taxon>
        <taxon>Tracheophyta</taxon>
        <taxon>Spermatophyta</taxon>
        <taxon>Magnoliopsida</taxon>
        <taxon>Ranunculales</taxon>
        <taxon>Papaveraceae</taxon>
        <taxon>Papaveroideae</taxon>
        <taxon>Papaver</taxon>
    </lineage>
</organism>
<dbReference type="EMBL" id="CM010720">
    <property type="protein sequence ID" value="RZC65944.1"/>
    <property type="molecule type" value="Genomic_DNA"/>
</dbReference>
<dbReference type="PANTHER" id="PTHR31170:SF25">
    <property type="entry name" value="BNAA09G04570D PROTEIN"/>
    <property type="match status" value="1"/>
</dbReference>
<sequence length="428" mass="49981">MADIHRNAYIPKLVSIGPFHYGDRLLQPMEDHKMRYLWYILGYNCNDEGCTTLSGQEPGPSAEVVTPRLNVCVVVDSLVLPKKKNGVVGVPLERLEAAMKALERKTRECYSETFNYIDSEDFVQMMVMDGCFIIMLFRLYYKYYYEEGLQELFNLTSCPEHGNVSLVELALRFFNPIIPRDLELMNMDDLVETDIVYDHLLCLFRGSFITPLKSQYKRGKKKFHPTTPSIRLAQQEKQLNYCVTELQEAGIKFIKKEQNDDLLSIDYDEDGILRIPQLHMDDNTVPLFLNSIAYEQCHEKAQPYFTNHFIFFDCLVNTSKDTDILHKYGILNHVLGSDKDVAHLINKLCREIVYDVDVNHLQRQMKGLNNYYKTYYSTTWHIWMRNLVHQYFSSPWTFLSLIAAIFLLILTTAQTFFAVYSYFKPSPP</sequence>
<keyword evidence="1" id="KW-0812">Transmembrane</keyword>
<dbReference type="OMA" id="VETDIVY"/>
<accession>A0A4Y7JXY1</accession>
<proteinExistence type="predicted"/>
<dbReference type="Gramene" id="RZC65944">
    <property type="protein sequence ID" value="RZC65944"/>
    <property type="gene ID" value="C5167_009633"/>
</dbReference>
<feature type="transmembrane region" description="Helical" evidence="1">
    <location>
        <begin position="398"/>
        <end position="423"/>
    </location>
</feature>
<dbReference type="Proteomes" id="UP000316621">
    <property type="component" value="Chromosome 6"/>
</dbReference>
<keyword evidence="1" id="KW-1133">Transmembrane helix</keyword>
<dbReference type="PANTHER" id="PTHR31170">
    <property type="entry name" value="BNAC04G53230D PROTEIN"/>
    <property type="match status" value="1"/>
</dbReference>
<dbReference type="AlphaFoldDB" id="A0A4Y7JXY1"/>
<dbReference type="Pfam" id="PF03140">
    <property type="entry name" value="DUF247"/>
    <property type="match status" value="3"/>
</dbReference>
<keyword evidence="1" id="KW-0472">Membrane</keyword>
<evidence type="ECO:0000313" key="3">
    <source>
        <dbReference type="Proteomes" id="UP000316621"/>
    </source>
</evidence>
<reference evidence="2 3" key="1">
    <citation type="journal article" date="2018" name="Science">
        <title>The opium poppy genome and morphinan production.</title>
        <authorList>
            <person name="Guo L."/>
            <person name="Winzer T."/>
            <person name="Yang X."/>
            <person name="Li Y."/>
            <person name="Ning Z."/>
            <person name="He Z."/>
            <person name="Teodor R."/>
            <person name="Lu Y."/>
            <person name="Bowser T.A."/>
            <person name="Graham I.A."/>
            <person name="Ye K."/>
        </authorList>
    </citation>
    <scope>NUCLEOTIDE SEQUENCE [LARGE SCALE GENOMIC DNA]</scope>
    <source>
        <strain evidence="3">cv. HN1</strain>
        <tissue evidence="2">Leaves</tissue>
    </source>
</reference>
<evidence type="ECO:0000313" key="2">
    <source>
        <dbReference type="EMBL" id="RZC65944.1"/>
    </source>
</evidence>